<evidence type="ECO:0000313" key="2">
    <source>
        <dbReference type="EMBL" id="AHI18627.1"/>
    </source>
</evidence>
<accession>A0ABM5PL92</accession>
<dbReference type="EMBL" id="CP004350">
    <property type="protein sequence ID" value="AHI18627.1"/>
    <property type="molecule type" value="Genomic_DNA"/>
</dbReference>
<evidence type="ECO:0000256" key="1">
    <source>
        <dbReference type="SAM" id="MobiDB-lite"/>
    </source>
</evidence>
<evidence type="ECO:0000313" key="3">
    <source>
        <dbReference type="Proteomes" id="UP000019226"/>
    </source>
</evidence>
<protein>
    <submittedName>
        <fullName evidence="2">Uncharacterized protein</fullName>
    </submittedName>
</protein>
<proteinExistence type="predicted"/>
<feature type="region of interest" description="Disordered" evidence="1">
    <location>
        <begin position="74"/>
        <end position="95"/>
    </location>
</feature>
<keyword evidence="3" id="KW-1185">Reference proteome</keyword>
<name>A0ABM5PL92_9CORY</name>
<dbReference type="Proteomes" id="UP000019226">
    <property type="component" value="Chromosome"/>
</dbReference>
<reference evidence="3" key="1">
    <citation type="submission" date="2013-02" db="EMBL/GenBank/DDBJ databases">
        <title>The complete genome sequence of Corynebacterium casei LMG S-19264 (=DSM 44701).</title>
        <authorList>
            <person name="Ruckert C."/>
            <person name="Albersmeier A."/>
            <person name="Kalinowski J."/>
        </authorList>
    </citation>
    <scope>NUCLEOTIDE SEQUENCE [LARGE SCALE GENOMIC DNA]</scope>
    <source>
        <strain evidence="3">LMG S-19264</strain>
    </source>
</reference>
<gene>
    <name evidence="2" type="ORF">CCASEI_00210</name>
</gene>
<organism evidence="2 3">
    <name type="scientific">Corynebacterium casei LMG S-19264</name>
    <dbReference type="NCBI Taxonomy" id="1285583"/>
    <lineage>
        <taxon>Bacteria</taxon>
        <taxon>Bacillati</taxon>
        <taxon>Actinomycetota</taxon>
        <taxon>Actinomycetes</taxon>
        <taxon>Mycobacteriales</taxon>
        <taxon>Corynebacteriaceae</taxon>
        <taxon>Corynebacterium</taxon>
    </lineage>
</organism>
<sequence length="95" mass="10564">MDRKALEHLSHQVRGGLRQQVVEIGGRIDRIRASGHRGFPFEEMQELIRKVTLGVAHVSHGALTDSYRYTTLKDVTEASPAGGKPQISRRSTRTG</sequence>